<organism evidence="2 3">
    <name type="scientific">Dactylosporangium darangshiense</name>
    <dbReference type="NCBI Taxonomy" id="579108"/>
    <lineage>
        <taxon>Bacteria</taxon>
        <taxon>Bacillati</taxon>
        <taxon>Actinomycetota</taxon>
        <taxon>Actinomycetes</taxon>
        <taxon>Micromonosporales</taxon>
        <taxon>Micromonosporaceae</taxon>
        <taxon>Dactylosporangium</taxon>
    </lineage>
</organism>
<evidence type="ECO:0000313" key="2">
    <source>
        <dbReference type="EMBL" id="GAA4247266.1"/>
    </source>
</evidence>
<gene>
    <name evidence="2" type="ORF">GCM10022255_022440</name>
</gene>
<evidence type="ECO:0000313" key="3">
    <source>
        <dbReference type="Proteomes" id="UP001500620"/>
    </source>
</evidence>
<evidence type="ECO:0008006" key="4">
    <source>
        <dbReference type="Google" id="ProtNLM"/>
    </source>
</evidence>
<name>A0ABP8D4Q0_9ACTN</name>
<feature type="chain" id="PRO_5046813464" description="DUF2690 domain-containing protein" evidence="1">
    <location>
        <begin position="29"/>
        <end position="152"/>
    </location>
</feature>
<keyword evidence="3" id="KW-1185">Reference proteome</keyword>
<dbReference type="Proteomes" id="UP001500620">
    <property type="component" value="Unassembled WGS sequence"/>
</dbReference>
<comment type="caution">
    <text evidence="2">The sequence shown here is derived from an EMBL/GenBank/DDBJ whole genome shotgun (WGS) entry which is preliminary data.</text>
</comment>
<reference evidence="3" key="1">
    <citation type="journal article" date="2019" name="Int. J. Syst. Evol. Microbiol.">
        <title>The Global Catalogue of Microorganisms (GCM) 10K type strain sequencing project: providing services to taxonomists for standard genome sequencing and annotation.</title>
        <authorList>
            <consortium name="The Broad Institute Genomics Platform"/>
            <consortium name="The Broad Institute Genome Sequencing Center for Infectious Disease"/>
            <person name="Wu L."/>
            <person name="Ma J."/>
        </authorList>
    </citation>
    <scope>NUCLEOTIDE SEQUENCE [LARGE SCALE GENOMIC DNA]</scope>
    <source>
        <strain evidence="3">JCM 17441</strain>
    </source>
</reference>
<feature type="signal peptide" evidence="1">
    <location>
        <begin position="1"/>
        <end position="28"/>
    </location>
</feature>
<keyword evidence="1" id="KW-0732">Signal</keyword>
<dbReference type="Pfam" id="PF10901">
    <property type="entry name" value="DUF2690"/>
    <property type="match status" value="1"/>
</dbReference>
<evidence type="ECO:0000256" key="1">
    <source>
        <dbReference type="SAM" id="SignalP"/>
    </source>
</evidence>
<accession>A0ABP8D4Q0</accession>
<protein>
    <recommendedName>
        <fullName evidence="4">DUF2690 domain-containing protein</fullName>
    </recommendedName>
</protein>
<dbReference type="EMBL" id="BAABAT010000004">
    <property type="protein sequence ID" value="GAA4247266.1"/>
    <property type="molecule type" value="Genomic_DNA"/>
</dbReference>
<sequence>MLARLRTVAVAAAVVATALVVTPGRAAAATWDGQMAANTSCANGATTAVQRTISTNTQLGTVIGKVELRYSSSCRTVWTRVTSTAVSSAYIGGYVQRNSDGAYYQCSESGWSDNLGAYYCLTAMLNDKDVTSYAKGGIQYQGATYTGQTSNY</sequence>
<dbReference type="InterPro" id="IPR021224">
    <property type="entry name" value="DUF2690"/>
</dbReference>
<dbReference type="RefSeq" id="WP_345124106.1">
    <property type="nucleotide sequence ID" value="NZ_BAABAT010000004.1"/>
</dbReference>
<proteinExistence type="predicted"/>